<gene>
    <name evidence="1" type="ORF">SDC9_129106</name>
</gene>
<name>A0A645CYW8_9ZZZZ</name>
<reference evidence="1" key="1">
    <citation type="submission" date="2019-08" db="EMBL/GenBank/DDBJ databases">
        <authorList>
            <person name="Kucharzyk K."/>
            <person name="Murdoch R.W."/>
            <person name="Higgins S."/>
            <person name="Loffler F."/>
        </authorList>
    </citation>
    <scope>NUCLEOTIDE SEQUENCE</scope>
</reference>
<evidence type="ECO:0000313" key="1">
    <source>
        <dbReference type="EMBL" id="MPM82048.1"/>
    </source>
</evidence>
<protein>
    <submittedName>
        <fullName evidence="1">Uncharacterized protein</fullName>
    </submittedName>
</protein>
<sequence>MERLDVGELQIEPRKLRGVAARIGFFRAKHRSRFKDALESRCHRHLLVELRALRKICLAVEVADLEHVRAALARGGDQLRRMDFQKVPLQQKFAHRLHETRLHLEKQAFLLAAQVEPAIVQPRIDVCVFRQRQGSGEGFQLDGGRQQFTPAEFDGGVFDDCSRDGDHGLRGQRVQQFVLFRVRAFLNRRLQAAAAVAQHEKRHVACVAYVLDEPLNQHGLVCRCLGNQCSFHINHSFVCSV</sequence>
<comment type="caution">
    <text evidence="1">The sequence shown here is derived from an EMBL/GenBank/DDBJ whole genome shotgun (WGS) entry which is preliminary data.</text>
</comment>
<proteinExistence type="predicted"/>
<accession>A0A645CYW8</accession>
<organism evidence="1">
    <name type="scientific">bioreactor metagenome</name>
    <dbReference type="NCBI Taxonomy" id="1076179"/>
    <lineage>
        <taxon>unclassified sequences</taxon>
        <taxon>metagenomes</taxon>
        <taxon>ecological metagenomes</taxon>
    </lineage>
</organism>
<dbReference type="AlphaFoldDB" id="A0A645CYW8"/>
<dbReference type="EMBL" id="VSSQ01031239">
    <property type="protein sequence ID" value="MPM82048.1"/>
    <property type="molecule type" value="Genomic_DNA"/>
</dbReference>